<dbReference type="GeneID" id="63926101"/>
<reference evidence="2 3" key="1">
    <citation type="submission" date="2019-07" db="EMBL/GenBank/DDBJ databases">
        <authorList>
            <person name="Divens A.M."/>
            <person name="Garlena R.A."/>
            <person name="Russell D.A."/>
            <person name="Pope W.H."/>
            <person name="Jacobs-Sera D."/>
            <person name="Hatfull G.F."/>
        </authorList>
    </citation>
    <scope>NUCLEOTIDE SEQUENCE [LARGE SCALE GENOMIC DNA]</scope>
</reference>
<protein>
    <submittedName>
        <fullName evidence="2">Portal protein</fullName>
    </submittedName>
</protein>
<feature type="region of interest" description="Disordered" evidence="1">
    <location>
        <begin position="468"/>
        <end position="495"/>
    </location>
</feature>
<organism evidence="2 3">
    <name type="scientific">Mycobacterium phage Mercurio</name>
    <dbReference type="NCBI Taxonomy" id="2575612"/>
    <lineage>
        <taxon>Viruses</taxon>
        <taxon>Duplodnaviria</taxon>
        <taxon>Heunggongvirae</taxon>
        <taxon>Uroviricota</taxon>
        <taxon>Caudoviricetes</taxon>
        <taxon>Gclasvirinae</taxon>
        <taxon>Jolieduovirus</taxon>
        <taxon>Jolieduovirus mercurio</taxon>
    </lineage>
</organism>
<evidence type="ECO:0000256" key="1">
    <source>
        <dbReference type="SAM" id="MobiDB-lite"/>
    </source>
</evidence>
<accession>A0A5J6T6I5</accession>
<sequence>MKDDQKTTTQAFTFSIPDLNDDVLRDINRLYAQLVARTPRNLLRALLYDGKYVISQIGEIIPPSYLRTATVLGWSAKTVDTLARRCNLEEFIWTDGRTTDDSGLAEVWDENFFATKSNSAMVSSLLHGPAFLINTEGGDNEPASLIHVKSALHATGDWNARRNAMDNLLSITERDDEGNPKAIALYQDGITVTSERGSDGVWQSDYSTHKLGVPVELLPYKPREDRAYGSSRISRPIISIQKRALKAIVRMDGHADVYSFPQLILLGASGSAFKNPDGSLKPAWKVALARVFALADDKDEPDAKRARADVKQFPASSPEPHIKMIEQIAQMFSGESSIPVESLGFTNHANPTSPDAYVAAREDLIAEAEGAIDDWKQAFRRSMIRALAIKNGLDSIPVEYQALEPKFRPPIYLSKSAQADAGSKMLGAGPEWLKETSVGLELLGLTPQQAKRALAEKRRLGSLSVVDALNRQPAGAGDEDQDQPADEDQDQAAAG</sequence>
<keyword evidence="3" id="KW-1185">Reference proteome</keyword>
<dbReference type="RefSeq" id="YP_010051610.1">
    <property type="nucleotide sequence ID" value="NC_054445.1"/>
</dbReference>
<proteinExistence type="predicted"/>
<dbReference type="Pfam" id="PF05133">
    <property type="entry name" value="SPP1_portal"/>
    <property type="match status" value="1"/>
</dbReference>
<dbReference type="InterPro" id="IPR021145">
    <property type="entry name" value="Portal_protein_SPP1_Gp6-like"/>
</dbReference>
<name>A0A5J6T6I5_9CAUD</name>
<feature type="compositionally biased region" description="Acidic residues" evidence="1">
    <location>
        <begin position="477"/>
        <end position="495"/>
    </location>
</feature>
<dbReference type="Proteomes" id="UP000326063">
    <property type="component" value="Segment"/>
</dbReference>
<evidence type="ECO:0000313" key="2">
    <source>
        <dbReference type="EMBL" id="QFG06006.1"/>
    </source>
</evidence>
<gene>
    <name evidence="2" type="primary">4</name>
    <name evidence="2" type="ORF">PBI_MERCURIO_4</name>
</gene>
<evidence type="ECO:0000313" key="3">
    <source>
        <dbReference type="Proteomes" id="UP000326063"/>
    </source>
</evidence>
<dbReference type="EMBL" id="MN234219">
    <property type="protein sequence ID" value="QFG06006.1"/>
    <property type="molecule type" value="Genomic_DNA"/>
</dbReference>
<dbReference type="KEGG" id="vg:63926101"/>